<name>A0ABV4QKY7_9ACTN</name>
<dbReference type="Proteomes" id="UP001569963">
    <property type="component" value="Unassembled WGS sequence"/>
</dbReference>
<sequence>MTAATPPAAPTATSGTAPVTGTTTYTAPVLDRPATYLGTKTPGDPAAAEAAVAAAVERFGEIVHRETVGPRAPWSRVLAAGEVLTVIDLDGNQAVDFLAYDAHDHSRAYSVQATLQEQDSVFLTTGSVLRDNEGEALLRVVADAVGRHDTLGGACSRESNTLRYGHHTYAQHACADNFANELSEHGMGKRDQVSNINWFMNVPVDPDGALGIVDGISAPGLSLSLRAERDTLVVVSNCPQINNPCNGFDPSRVEMVVHRG</sequence>
<feature type="domain" description="DUF1989" evidence="2">
    <location>
        <begin position="66"/>
        <end position="232"/>
    </location>
</feature>
<protein>
    <submittedName>
        <fullName evidence="3">DUF1989 domain-containing protein</fullName>
    </submittedName>
</protein>
<gene>
    <name evidence="3" type="ORF">SM611_30060</name>
</gene>
<keyword evidence="4" id="KW-1185">Reference proteome</keyword>
<dbReference type="InterPro" id="IPR017791">
    <property type="entry name" value="UAAP2"/>
</dbReference>
<reference evidence="3 4" key="1">
    <citation type="submission" date="2023-11" db="EMBL/GenBank/DDBJ databases">
        <title>Actinomadura monticuli sp. nov., isolated from volcanic ash.</title>
        <authorList>
            <person name="Lee S.D."/>
            <person name="Yang H."/>
            <person name="Kim I.S."/>
        </authorList>
    </citation>
    <scope>NUCLEOTIDE SEQUENCE [LARGE SCALE GENOMIC DNA]</scope>
    <source>
        <strain evidence="3 4">DLS-62</strain>
    </source>
</reference>
<accession>A0ABV4QKY7</accession>
<dbReference type="InterPro" id="IPR018959">
    <property type="entry name" value="DUF1989"/>
</dbReference>
<comment type="caution">
    <text evidence="3">The sequence shown here is derived from an EMBL/GenBank/DDBJ whole genome shotgun (WGS) entry which is preliminary data.</text>
</comment>
<evidence type="ECO:0000313" key="4">
    <source>
        <dbReference type="Proteomes" id="UP001569963"/>
    </source>
</evidence>
<dbReference type="RefSeq" id="WP_371953699.1">
    <property type="nucleotide sequence ID" value="NZ_JAXCEI010000017.1"/>
</dbReference>
<dbReference type="NCBIfam" id="TIGR03424">
    <property type="entry name" value="urea_degr_1"/>
    <property type="match status" value="1"/>
</dbReference>
<dbReference type="PANTHER" id="PTHR31527:SF0">
    <property type="entry name" value="RE64534P"/>
    <property type="match status" value="1"/>
</dbReference>
<dbReference type="PANTHER" id="PTHR31527">
    <property type="entry name" value="RE64534P"/>
    <property type="match status" value="1"/>
</dbReference>
<organism evidence="3 4">
    <name type="scientific">Actinomadura monticuli</name>
    <dbReference type="NCBI Taxonomy" id="3097367"/>
    <lineage>
        <taxon>Bacteria</taxon>
        <taxon>Bacillati</taxon>
        <taxon>Actinomycetota</taxon>
        <taxon>Actinomycetes</taxon>
        <taxon>Streptosporangiales</taxon>
        <taxon>Thermomonosporaceae</taxon>
        <taxon>Actinomadura</taxon>
    </lineage>
</organism>
<evidence type="ECO:0000313" key="3">
    <source>
        <dbReference type="EMBL" id="MFA1543192.1"/>
    </source>
</evidence>
<evidence type="ECO:0000256" key="1">
    <source>
        <dbReference type="SAM" id="MobiDB-lite"/>
    </source>
</evidence>
<proteinExistence type="predicted"/>
<feature type="region of interest" description="Disordered" evidence="1">
    <location>
        <begin position="1"/>
        <end position="25"/>
    </location>
</feature>
<dbReference type="Pfam" id="PF09347">
    <property type="entry name" value="DUF1989"/>
    <property type="match status" value="1"/>
</dbReference>
<dbReference type="EMBL" id="JAXCEI010000017">
    <property type="protein sequence ID" value="MFA1543192.1"/>
    <property type="molecule type" value="Genomic_DNA"/>
</dbReference>
<evidence type="ECO:0000259" key="2">
    <source>
        <dbReference type="Pfam" id="PF09347"/>
    </source>
</evidence>